<name>A0AA36N5C4_9DINO</name>
<evidence type="ECO:0000256" key="1">
    <source>
        <dbReference type="ARBA" id="ARBA00000885"/>
    </source>
</evidence>
<dbReference type="InterPro" id="IPR050409">
    <property type="entry name" value="E3_ubiq-protein_ligase"/>
</dbReference>
<dbReference type="Pfam" id="PF00632">
    <property type="entry name" value="HECT"/>
    <property type="match status" value="1"/>
</dbReference>
<keyword evidence="9" id="KW-1185">Reference proteome</keyword>
<dbReference type="Gene3D" id="3.30.2410.10">
    <property type="entry name" value="Hect, E3 ligase catalytic domain"/>
    <property type="match status" value="1"/>
</dbReference>
<proteinExistence type="predicted"/>
<protein>
    <recommendedName>
        <fullName evidence="3">HECT-type E3 ubiquitin transferase</fullName>
        <ecNumber evidence="3">2.3.2.26</ecNumber>
    </recommendedName>
</protein>
<dbReference type="AlphaFoldDB" id="A0AA36N5C4"/>
<organism evidence="8 9">
    <name type="scientific">Effrenium voratum</name>
    <dbReference type="NCBI Taxonomy" id="2562239"/>
    <lineage>
        <taxon>Eukaryota</taxon>
        <taxon>Sar</taxon>
        <taxon>Alveolata</taxon>
        <taxon>Dinophyceae</taxon>
        <taxon>Suessiales</taxon>
        <taxon>Symbiodiniaceae</taxon>
        <taxon>Effrenium</taxon>
    </lineage>
</organism>
<evidence type="ECO:0000313" key="9">
    <source>
        <dbReference type="Proteomes" id="UP001178507"/>
    </source>
</evidence>
<dbReference type="EMBL" id="CAUJNA010002001">
    <property type="protein sequence ID" value="CAJ1390082.1"/>
    <property type="molecule type" value="Genomic_DNA"/>
</dbReference>
<evidence type="ECO:0000256" key="3">
    <source>
        <dbReference type="ARBA" id="ARBA00012485"/>
    </source>
</evidence>
<evidence type="ECO:0000313" key="8">
    <source>
        <dbReference type="EMBL" id="CAJ1390082.1"/>
    </source>
</evidence>
<dbReference type="Gene3D" id="3.90.1750.10">
    <property type="entry name" value="Hect, E3 ligase catalytic domains"/>
    <property type="match status" value="1"/>
</dbReference>
<dbReference type="EC" id="2.3.2.26" evidence="3"/>
<dbReference type="GO" id="GO:0000209">
    <property type="term" value="P:protein polyubiquitination"/>
    <property type="evidence" value="ECO:0007669"/>
    <property type="project" value="TreeGrafter"/>
</dbReference>
<dbReference type="GO" id="GO:0006511">
    <property type="term" value="P:ubiquitin-dependent protein catabolic process"/>
    <property type="evidence" value="ECO:0007669"/>
    <property type="project" value="TreeGrafter"/>
</dbReference>
<dbReference type="GO" id="GO:0061630">
    <property type="term" value="F:ubiquitin protein ligase activity"/>
    <property type="evidence" value="ECO:0007669"/>
    <property type="project" value="UniProtKB-EC"/>
</dbReference>
<dbReference type="PROSITE" id="PS50237">
    <property type="entry name" value="HECT"/>
    <property type="match status" value="1"/>
</dbReference>
<comment type="caution">
    <text evidence="8">The sequence shown here is derived from an EMBL/GenBank/DDBJ whole genome shotgun (WGS) entry which is preliminary data.</text>
</comment>
<keyword evidence="4" id="KW-0808">Transferase</keyword>
<feature type="domain" description="HECT" evidence="7">
    <location>
        <begin position="128"/>
        <end position="452"/>
    </location>
</feature>
<feature type="active site" description="Glycyl thioester intermediate" evidence="6">
    <location>
        <position position="427"/>
    </location>
</feature>
<reference evidence="8" key="1">
    <citation type="submission" date="2023-08" db="EMBL/GenBank/DDBJ databases">
        <authorList>
            <person name="Chen Y."/>
            <person name="Shah S."/>
            <person name="Dougan E. K."/>
            <person name="Thang M."/>
            <person name="Chan C."/>
        </authorList>
    </citation>
    <scope>NUCLEOTIDE SEQUENCE</scope>
</reference>
<evidence type="ECO:0000256" key="2">
    <source>
        <dbReference type="ARBA" id="ARBA00004906"/>
    </source>
</evidence>
<dbReference type="Gene3D" id="3.30.2160.10">
    <property type="entry name" value="Hect, E3 ligase catalytic domain"/>
    <property type="match status" value="1"/>
</dbReference>
<gene>
    <name evidence="8" type="ORF">EVOR1521_LOCUS15584</name>
</gene>
<evidence type="ECO:0000256" key="4">
    <source>
        <dbReference type="ARBA" id="ARBA00022679"/>
    </source>
</evidence>
<dbReference type="InterPro" id="IPR035983">
    <property type="entry name" value="Hect_E3_ubiquitin_ligase"/>
</dbReference>
<sequence length="452" mass="50413">MEVFEASTPHIPGGQLLGTAALQDLSLQLFTETLALLTPGALLGAGDSMARLVPQLCSLEEGRRHMESLMLQLQWWPQYVQLVPLGFKAHFAAKQLKVNSDPNPRDPVQLEVQREQLLESLCAGLIECTDSLRWGIDVSFTEDEEESGDDKESPSCQRQEFFRLAAAEFMSPELGLFASKDGGRSFHVLPCDESRLAQLELCGKLIGLALLHQDQVPMRLSRPLRRRLLKAPLRPEDIASVDPEFYQKRVLYLLESQYQQEEEPKQLADLGLYFVDEAEAGQKLELCMGGAERPVTEENKMQYLDLLCHHRLLDSVQPQVAALERGMAALVPAEVQERLQRVLSPTELGLLLCGVNELNVEEWKASSRTAPGTSPEIWETFWRAVEAMTSEQQNALLEYATGSCHLPEGLRFTLAPSEGLVPEAVPCFQTLKLPSYASVEDMRSALLGACDR</sequence>
<dbReference type="PANTHER" id="PTHR11254">
    <property type="entry name" value="HECT DOMAIN UBIQUITIN-PROTEIN LIGASE"/>
    <property type="match status" value="1"/>
</dbReference>
<dbReference type="GO" id="GO:0005737">
    <property type="term" value="C:cytoplasm"/>
    <property type="evidence" value="ECO:0007669"/>
    <property type="project" value="TreeGrafter"/>
</dbReference>
<evidence type="ECO:0000256" key="6">
    <source>
        <dbReference type="PROSITE-ProRule" id="PRU00104"/>
    </source>
</evidence>
<evidence type="ECO:0000259" key="7">
    <source>
        <dbReference type="PROSITE" id="PS50237"/>
    </source>
</evidence>
<comment type="pathway">
    <text evidence="2">Protein modification; protein ubiquitination.</text>
</comment>
<comment type="catalytic activity">
    <reaction evidence="1">
        <text>S-ubiquitinyl-[E2 ubiquitin-conjugating enzyme]-L-cysteine + [acceptor protein]-L-lysine = [E2 ubiquitin-conjugating enzyme]-L-cysteine + N(6)-ubiquitinyl-[acceptor protein]-L-lysine.</text>
        <dbReference type="EC" id="2.3.2.26"/>
    </reaction>
</comment>
<keyword evidence="5 6" id="KW-0833">Ubl conjugation pathway</keyword>
<evidence type="ECO:0000256" key="5">
    <source>
        <dbReference type="ARBA" id="ARBA00022786"/>
    </source>
</evidence>
<dbReference type="SMART" id="SM00119">
    <property type="entry name" value="HECTc"/>
    <property type="match status" value="1"/>
</dbReference>
<dbReference type="PANTHER" id="PTHR11254:SF424">
    <property type="entry name" value="E3 UBIQUITIN-PROTEIN LIGASE UPL5"/>
    <property type="match status" value="1"/>
</dbReference>
<dbReference type="Proteomes" id="UP001178507">
    <property type="component" value="Unassembled WGS sequence"/>
</dbReference>
<accession>A0AA36N5C4</accession>
<dbReference type="SUPFAM" id="SSF56204">
    <property type="entry name" value="Hect, E3 ligase catalytic domain"/>
    <property type="match status" value="1"/>
</dbReference>
<dbReference type="InterPro" id="IPR000569">
    <property type="entry name" value="HECT_dom"/>
</dbReference>